<dbReference type="Pfam" id="PF13432">
    <property type="entry name" value="TPR_16"/>
    <property type="match status" value="2"/>
</dbReference>
<dbReference type="EMBL" id="QTJR01000007">
    <property type="protein sequence ID" value="RDY66871.1"/>
    <property type="molecule type" value="Genomic_DNA"/>
</dbReference>
<dbReference type="SUPFAM" id="SSF48452">
    <property type="entry name" value="TPR-like"/>
    <property type="match status" value="2"/>
</dbReference>
<comment type="caution">
    <text evidence="2">The sequence shown here is derived from an EMBL/GenBank/DDBJ whole genome shotgun (WGS) entry which is preliminary data.</text>
</comment>
<evidence type="ECO:0000313" key="2">
    <source>
        <dbReference type="EMBL" id="RDY66871.1"/>
    </source>
</evidence>
<dbReference type="InterPro" id="IPR012668">
    <property type="entry name" value="CHP02466"/>
</dbReference>
<evidence type="ECO:0000256" key="1">
    <source>
        <dbReference type="PROSITE-ProRule" id="PRU00339"/>
    </source>
</evidence>
<proteinExistence type="predicted"/>
<dbReference type="InterPro" id="IPR019734">
    <property type="entry name" value="TPR_rpt"/>
</dbReference>
<dbReference type="Gene3D" id="1.25.40.10">
    <property type="entry name" value="Tetratricopeptide repeat domain"/>
    <property type="match status" value="3"/>
</dbReference>
<dbReference type="InterPro" id="IPR011990">
    <property type="entry name" value="TPR-like_helical_dom_sf"/>
</dbReference>
<keyword evidence="1" id="KW-0802">TPR repeat</keyword>
<dbReference type="Gene3D" id="2.60.120.620">
    <property type="entry name" value="q2cbj1_9rhob like domain"/>
    <property type="match status" value="1"/>
</dbReference>
<dbReference type="PROSITE" id="PS50005">
    <property type="entry name" value="TPR"/>
    <property type="match status" value="2"/>
</dbReference>
<dbReference type="PANTHER" id="PTHR12558">
    <property type="entry name" value="CELL DIVISION CYCLE 16,23,27"/>
    <property type="match status" value="1"/>
</dbReference>
<gene>
    <name evidence="2" type="ORF">DX912_12235</name>
</gene>
<name>A0A3D8VCV1_9GAMM</name>
<evidence type="ECO:0000313" key="3">
    <source>
        <dbReference type="Proteomes" id="UP000256829"/>
    </source>
</evidence>
<feature type="repeat" description="TPR" evidence="1">
    <location>
        <begin position="159"/>
        <end position="192"/>
    </location>
</feature>
<dbReference type="Pfam" id="PF13759">
    <property type="entry name" value="2OG-FeII_Oxy_5"/>
    <property type="match status" value="1"/>
</dbReference>
<reference evidence="2 3" key="1">
    <citation type="submission" date="2018-08" db="EMBL/GenBank/DDBJ databases">
        <title>Lysobacter soli KCTC 22011, whole genome shotgun sequence.</title>
        <authorList>
            <person name="Zhang X."/>
            <person name="Feng G."/>
            <person name="Zhu H."/>
        </authorList>
    </citation>
    <scope>NUCLEOTIDE SEQUENCE [LARGE SCALE GENOMIC DNA]</scope>
    <source>
        <strain evidence="2 3">KCTC 22011</strain>
    </source>
</reference>
<accession>A0A3D8VCV1</accession>
<dbReference type="Proteomes" id="UP000256829">
    <property type="component" value="Unassembled WGS sequence"/>
</dbReference>
<dbReference type="PANTHER" id="PTHR12558:SF33">
    <property type="entry name" value="BLL7664 PROTEIN"/>
    <property type="match status" value="1"/>
</dbReference>
<feature type="repeat" description="TPR" evidence="1">
    <location>
        <begin position="125"/>
        <end position="158"/>
    </location>
</feature>
<dbReference type="Pfam" id="PF00515">
    <property type="entry name" value="TPR_1"/>
    <property type="match status" value="1"/>
</dbReference>
<dbReference type="SMART" id="SM00028">
    <property type="entry name" value="TPR"/>
    <property type="match status" value="7"/>
</dbReference>
<protein>
    <submittedName>
        <fullName evidence="2">Tetratricopeptide repeat protein</fullName>
    </submittedName>
</protein>
<dbReference type="Pfam" id="PF14559">
    <property type="entry name" value="TPR_19"/>
    <property type="match status" value="1"/>
</dbReference>
<sequence>MWAPASRARTARPQVTEMSSADVVPLLRRAWAALQQGQPAPAKADCEAALQQAPQSFDAWRLYAMTLQALGDAAASRRALQRALALRPDDGATALDLGTMQLNAGEFDAALASLALAMQRLPHEPRAAFRYGTAAFNAGDYVQAASGFETAARLKPDWAEAWNNLAAAHGKQQDYVAAISAARNALQLNPDAGAHQALAALLSNLFDRTSLQEGLQHALRALQLDPSLAQAHRDAAILYRKLDDPTGAEAHARRALELAPRDIDIIDTLGEQLQLNRKPHEAVDVYARALHAGVDSPTLHRQHGIALLHDGRLDAARDELRDALRRAPDDQRTIAHLGVAVAQHDADRATQWLGLHRHVHAIELPTPDGFADAHAFNAALADDIRRHSQQRWEPAGLAARNAYLSGDLLMDRTPAIVGFEQRLREAIDAFIAQARDAHVAEAPLDDDALSADVFLRNVPERYRVHVWATQAAERGFIDTHIHEDSWLSGAYYVELPPAIRDDDNTHAGWIEFGRPFASLPQPPDAALRRVCPKVGTLLLFPSYLFHRTLPYAGAGERISISFDLAAI</sequence>
<organism evidence="2 3">
    <name type="scientific">Lysobacter soli</name>
    <dbReference type="NCBI Taxonomy" id="453783"/>
    <lineage>
        <taxon>Bacteria</taxon>
        <taxon>Pseudomonadati</taxon>
        <taxon>Pseudomonadota</taxon>
        <taxon>Gammaproteobacteria</taxon>
        <taxon>Lysobacterales</taxon>
        <taxon>Lysobacteraceae</taxon>
        <taxon>Lysobacter</taxon>
    </lineage>
</organism>
<dbReference type="AlphaFoldDB" id="A0A3D8VCV1"/>
<keyword evidence="3" id="KW-1185">Reference proteome</keyword>